<feature type="domain" description="Aldehyde dehydrogenase" evidence="4">
    <location>
        <begin position="30"/>
        <end position="491"/>
    </location>
</feature>
<evidence type="ECO:0000256" key="2">
    <source>
        <dbReference type="PROSITE-ProRule" id="PRU10007"/>
    </source>
</evidence>
<dbReference type="Gene3D" id="3.40.309.10">
    <property type="entry name" value="Aldehyde Dehydrogenase, Chain A, domain 2"/>
    <property type="match status" value="1"/>
</dbReference>
<accession>A0ABT3YM97</accession>
<keyword evidence="1 3" id="KW-0560">Oxidoreductase</keyword>
<dbReference type="Pfam" id="PF00171">
    <property type="entry name" value="Aldedh"/>
    <property type="match status" value="1"/>
</dbReference>
<sequence>MSDAHRNRELAENVRIETRAWIDGAAVPARSGKTFATLNPATGALLAEVSACDGADVDHAVRAARRAFDDGAWSRCDPAQRKDVLLRFAALLRERGEELALLEALDSGKTIRDCRNEVAHEVPHFFQWYAETIDKTFGRVVPTGPEAFSMIVQEPIGVAGLIVPWNFPLLMAAWKLAPALATGCSVILKPAEQSSLTALRLGELAAEAGVPPGVLNILPGLGEVVGQAIGRHPDIDTVSFTGSGEVGAFLLGYAAETNMKPVGLELGGKSPFIVLEQARITDEMIEASVMAAFWNGGQNCSANMRQIVHRSRYEEFVERTLERVKKLQVGDPLDPATDMGAMITAEHRDRVAGYLRSGVEEGAQVLLGSADLDDSPGFFLKPTIFDGVTPGMKIAREEIFGPVMGLMKVDSDDAALKLAADTEFGLHASVFTQDIDQAFRFARALPVGTVSVNCFSEGSVATPFGGYRRSGSLSRDNGLEALAQYQQTKTIWIGLETGK</sequence>
<dbReference type="PANTHER" id="PTHR11699">
    <property type="entry name" value="ALDEHYDE DEHYDROGENASE-RELATED"/>
    <property type="match status" value="1"/>
</dbReference>
<dbReference type="InterPro" id="IPR016162">
    <property type="entry name" value="Ald_DH_N"/>
</dbReference>
<organism evidence="5 6">
    <name type="scientific">Hoeflea ulvae</name>
    <dbReference type="NCBI Taxonomy" id="2983764"/>
    <lineage>
        <taxon>Bacteria</taxon>
        <taxon>Pseudomonadati</taxon>
        <taxon>Pseudomonadota</taxon>
        <taxon>Alphaproteobacteria</taxon>
        <taxon>Hyphomicrobiales</taxon>
        <taxon>Rhizobiaceae</taxon>
        <taxon>Hoeflea</taxon>
    </lineage>
</organism>
<evidence type="ECO:0000313" key="5">
    <source>
        <dbReference type="EMBL" id="MCY0097046.1"/>
    </source>
</evidence>
<dbReference type="InterPro" id="IPR015590">
    <property type="entry name" value="Aldehyde_DH_dom"/>
</dbReference>
<dbReference type="InterPro" id="IPR016161">
    <property type="entry name" value="Ald_DH/histidinol_DH"/>
</dbReference>
<dbReference type="InterPro" id="IPR016163">
    <property type="entry name" value="Ald_DH_C"/>
</dbReference>
<evidence type="ECO:0000256" key="1">
    <source>
        <dbReference type="ARBA" id="ARBA00023002"/>
    </source>
</evidence>
<dbReference type="RefSeq" id="WP_267615138.1">
    <property type="nucleotide sequence ID" value="NZ_JAOVZQ010000002.1"/>
</dbReference>
<evidence type="ECO:0000256" key="3">
    <source>
        <dbReference type="RuleBase" id="RU003345"/>
    </source>
</evidence>
<name>A0ABT3YM97_9HYPH</name>
<dbReference type="InterPro" id="IPR029510">
    <property type="entry name" value="Ald_DH_CS_GLU"/>
</dbReference>
<evidence type="ECO:0000313" key="6">
    <source>
        <dbReference type="Proteomes" id="UP001081283"/>
    </source>
</evidence>
<dbReference type="CDD" id="cd07112">
    <property type="entry name" value="ALDH_GABALDH-PuuC"/>
    <property type="match status" value="1"/>
</dbReference>
<dbReference type="PROSITE" id="PS00687">
    <property type="entry name" value="ALDEHYDE_DEHYDR_GLU"/>
    <property type="match status" value="1"/>
</dbReference>
<dbReference type="EMBL" id="JAOVZQ010000002">
    <property type="protein sequence ID" value="MCY0097046.1"/>
    <property type="molecule type" value="Genomic_DNA"/>
</dbReference>
<comment type="caution">
    <text evidence="5">The sequence shown here is derived from an EMBL/GenBank/DDBJ whole genome shotgun (WGS) entry which is preliminary data.</text>
</comment>
<proteinExistence type="inferred from homology"/>
<dbReference type="SUPFAM" id="SSF53720">
    <property type="entry name" value="ALDH-like"/>
    <property type="match status" value="1"/>
</dbReference>
<dbReference type="Proteomes" id="UP001081283">
    <property type="component" value="Unassembled WGS sequence"/>
</dbReference>
<gene>
    <name evidence="5" type="ORF">OEG82_24020</name>
</gene>
<feature type="active site" evidence="2">
    <location>
        <position position="265"/>
    </location>
</feature>
<evidence type="ECO:0000259" key="4">
    <source>
        <dbReference type="Pfam" id="PF00171"/>
    </source>
</evidence>
<reference evidence="5" key="1">
    <citation type="submission" date="2022-10" db="EMBL/GenBank/DDBJ databases">
        <title>Hoeflea sp. J2-29, isolated from marine algae.</title>
        <authorList>
            <person name="Kristyanto S."/>
            <person name="Kim J.M."/>
            <person name="Jeon C.O."/>
        </authorList>
    </citation>
    <scope>NUCLEOTIDE SEQUENCE</scope>
    <source>
        <strain evidence="5">J2-29</strain>
    </source>
</reference>
<keyword evidence="6" id="KW-1185">Reference proteome</keyword>
<protein>
    <submittedName>
        <fullName evidence="5">Aldehyde dehydrogenase</fullName>
    </submittedName>
</protein>
<comment type="similarity">
    <text evidence="3">Belongs to the aldehyde dehydrogenase family.</text>
</comment>
<dbReference type="Gene3D" id="3.40.605.10">
    <property type="entry name" value="Aldehyde Dehydrogenase, Chain A, domain 1"/>
    <property type="match status" value="1"/>
</dbReference>